<reference evidence="3 4" key="1">
    <citation type="submission" date="2023-04" db="EMBL/GenBank/DDBJ databases">
        <title>A long-awaited taxogenomic arrangement of the family Halomonadaceae.</title>
        <authorList>
            <person name="De La Haba R."/>
            <person name="Chuvochina M."/>
            <person name="Wittouck S."/>
            <person name="Arahal D.R."/>
            <person name="Sanchez-Porro C."/>
            <person name="Hugenholtz P."/>
            <person name="Ventosa A."/>
        </authorList>
    </citation>
    <scope>NUCLEOTIDE SEQUENCE [LARGE SCALE GENOMIC DNA]</scope>
    <source>
        <strain evidence="3 4">DSM 22428</strain>
    </source>
</reference>
<dbReference type="Gene3D" id="3.40.50.720">
    <property type="entry name" value="NAD(P)-binding Rossmann-like Domain"/>
    <property type="match status" value="1"/>
</dbReference>
<evidence type="ECO:0000313" key="3">
    <source>
        <dbReference type="EMBL" id="MDR5896255.1"/>
    </source>
</evidence>
<evidence type="ECO:0000259" key="2">
    <source>
        <dbReference type="Pfam" id="PF01370"/>
    </source>
</evidence>
<accession>A0ABU1GW28</accession>
<dbReference type="SUPFAM" id="SSF51735">
    <property type="entry name" value="NAD(P)-binding Rossmann-fold domains"/>
    <property type="match status" value="1"/>
</dbReference>
<dbReference type="EMBL" id="JARWAO010000004">
    <property type="protein sequence ID" value="MDR5896255.1"/>
    <property type="molecule type" value="Genomic_DNA"/>
</dbReference>
<name>A0ABU1GW28_9GAMM</name>
<evidence type="ECO:0000313" key="4">
    <source>
        <dbReference type="Proteomes" id="UP001269375"/>
    </source>
</evidence>
<keyword evidence="1" id="KW-0520">NAD</keyword>
<dbReference type="PANTHER" id="PTHR43574">
    <property type="entry name" value="EPIMERASE-RELATED"/>
    <property type="match status" value="1"/>
</dbReference>
<gene>
    <name evidence="3" type="ORF">QC825_09240</name>
</gene>
<comment type="caution">
    <text evidence="3">The sequence shown here is derived from an EMBL/GenBank/DDBJ whole genome shotgun (WGS) entry which is preliminary data.</text>
</comment>
<dbReference type="RefSeq" id="WP_251594763.1">
    <property type="nucleotide sequence ID" value="NZ_JAMLJI010000004.1"/>
</dbReference>
<feature type="domain" description="NAD-dependent epimerase/dehydratase" evidence="2">
    <location>
        <begin position="3"/>
        <end position="247"/>
    </location>
</feature>
<dbReference type="InterPro" id="IPR036291">
    <property type="entry name" value="NAD(P)-bd_dom_sf"/>
</dbReference>
<protein>
    <submittedName>
        <fullName evidence="3">SDR family NAD(P)-dependent oxidoreductase</fullName>
    </submittedName>
</protein>
<evidence type="ECO:0000256" key="1">
    <source>
        <dbReference type="ARBA" id="ARBA00023027"/>
    </source>
</evidence>
<dbReference type="Proteomes" id="UP001269375">
    <property type="component" value="Unassembled WGS sequence"/>
</dbReference>
<organism evidence="3 4">
    <name type="scientific">Larsenimonas suaedae</name>
    <dbReference type="NCBI Taxonomy" id="1851019"/>
    <lineage>
        <taxon>Bacteria</taxon>
        <taxon>Pseudomonadati</taxon>
        <taxon>Pseudomonadota</taxon>
        <taxon>Gammaproteobacteria</taxon>
        <taxon>Oceanospirillales</taxon>
        <taxon>Halomonadaceae</taxon>
        <taxon>Larsenimonas</taxon>
    </lineage>
</organism>
<sequence>MTILVTGAAGFIGFHLANRLAREGHRVVALDNLNDYYAVSLKKARLAQLEGPCIETIDVADLPALEALFARERFTRVVHLAAQAGVRHSVTHPHEYGRSNMIGFLNVLDVCTRFNVEHLLYASSSSVYGRQETLPFRESDPVDRPASLYAASKRANEMMAYSYADLHRLPATGLRFFTVYGPWGRPDMAPSLFAERLMRGEPIDIFNHGQMARDFTFVDDIVESIVRLIPKAPGAAGETPHAIYNVGRGEPVSLLSFVELLERALGVTAHKRFKPMQPGDVERTWADTSALQAVTGYRPQVSLEVGIERFVDWIKRYHGAGSGAVRVPRRPRVAGPVMRDLHSVRV</sequence>
<keyword evidence="4" id="KW-1185">Reference proteome</keyword>
<dbReference type="Pfam" id="PF01370">
    <property type="entry name" value="Epimerase"/>
    <property type="match status" value="1"/>
</dbReference>
<dbReference type="InterPro" id="IPR001509">
    <property type="entry name" value="Epimerase_deHydtase"/>
</dbReference>
<proteinExistence type="predicted"/>
<dbReference type="PRINTS" id="PR01713">
    <property type="entry name" value="NUCEPIMERASE"/>
</dbReference>